<gene>
    <name evidence="2" type="ORF">CBR_g32570</name>
</gene>
<evidence type="ECO:0000256" key="1">
    <source>
        <dbReference type="SAM" id="MobiDB-lite"/>
    </source>
</evidence>
<sequence length="205" mass="23347">MDVDKVRPHGGDVGMIGAEGVAASPRPLVEEDEGINPQNRSPPPAETNYWAEEERVRDMLTKCFDIGILPAGWDIGQLKEDGNKAHFTLNPSLDEIKVKWLKERTVTVIFQEGSKNLPKRIKEDVIRALEDIWMGEGRFDPSVTRGRIRIEPSNVLSYVAKDARVTEWMLQEGETRVTLRGRWHSITFKPWLTKKEIQDTKKEAA</sequence>
<proteinExistence type="predicted"/>
<evidence type="ECO:0000313" key="3">
    <source>
        <dbReference type="Proteomes" id="UP000265515"/>
    </source>
</evidence>
<dbReference type="Proteomes" id="UP000265515">
    <property type="component" value="Unassembled WGS sequence"/>
</dbReference>
<evidence type="ECO:0000313" key="2">
    <source>
        <dbReference type="EMBL" id="GBG81578.1"/>
    </source>
</evidence>
<protein>
    <submittedName>
        <fullName evidence="2">Uncharacterized protein</fullName>
    </submittedName>
</protein>
<accession>A0A388LGY4</accession>
<keyword evidence="3" id="KW-1185">Reference proteome</keyword>
<reference evidence="2 3" key="1">
    <citation type="journal article" date="2018" name="Cell">
        <title>The Chara Genome: Secondary Complexity and Implications for Plant Terrestrialization.</title>
        <authorList>
            <person name="Nishiyama T."/>
            <person name="Sakayama H."/>
            <person name="Vries J.D."/>
            <person name="Buschmann H."/>
            <person name="Saint-Marcoux D."/>
            <person name="Ullrich K.K."/>
            <person name="Haas F.B."/>
            <person name="Vanderstraeten L."/>
            <person name="Becker D."/>
            <person name="Lang D."/>
            <person name="Vosolsobe S."/>
            <person name="Rombauts S."/>
            <person name="Wilhelmsson P.K.I."/>
            <person name="Janitza P."/>
            <person name="Kern R."/>
            <person name="Heyl A."/>
            <person name="Rumpler F."/>
            <person name="Villalobos L.I.A.C."/>
            <person name="Clay J.M."/>
            <person name="Skokan R."/>
            <person name="Toyoda A."/>
            <person name="Suzuki Y."/>
            <person name="Kagoshima H."/>
            <person name="Schijlen E."/>
            <person name="Tajeshwar N."/>
            <person name="Catarino B."/>
            <person name="Hetherington A.J."/>
            <person name="Saltykova A."/>
            <person name="Bonnot C."/>
            <person name="Breuninger H."/>
            <person name="Symeonidi A."/>
            <person name="Radhakrishnan G.V."/>
            <person name="Van Nieuwerburgh F."/>
            <person name="Deforce D."/>
            <person name="Chang C."/>
            <person name="Karol K.G."/>
            <person name="Hedrich R."/>
            <person name="Ulvskov P."/>
            <person name="Glockner G."/>
            <person name="Delwiche C.F."/>
            <person name="Petrasek J."/>
            <person name="Van de Peer Y."/>
            <person name="Friml J."/>
            <person name="Beilby M."/>
            <person name="Dolan L."/>
            <person name="Kohara Y."/>
            <person name="Sugano S."/>
            <person name="Fujiyama A."/>
            <person name="Delaux P.-M."/>
            <person name="Quint M."/>
            <person name="TheiBen G."/>
            <person name="Hagemann M."/>
            <person name="Harholt J."/>
            <person name="Dunand C."/>
            <person name="Zachgo S."/>
            <person name="Langdale J."/>
            <person name="Maumus F."/>
            <person name="Straeten D.V.D."/>
            <person name="Gould S.B."/>
            <person name="Rensing S.A."/>
        </authorList>
    </citation>
    <scope>NUCLEOTIDE SEQUENCE [LARGE SCALE GENOMIC DNA]</scope>
    <source>
        <strain evidence="2 3">S276</strain>
    </source>
</reference>
<name>A0A388LGY4_CHABU</name>
<comment type="caution">
    <text evidence="2">The sequence shown here is derived from an EMBL/GenBank/DDBJ whole genome shotgun (WGS) entry which is preliminary data.</text>
</comment>
<dbReference type="AlphaFoldDB" id="A0A388LGY4"/>
<feature type="region of interest" description="Disordered" evidence="1">
    <location>
        <begin position="1"/>
        <end position="48"/>
    </location>
</feature>
<feature type="compositionally biased region" description="Basic and acidic residues" evidence="1">
    <location>
        <begin position="1"/>
        <end position="10"/>
    </location>
</feature>
<organism evidence="2 3">
    <name type="scientific">Chara braunii</name>
    <name type="common">Braun's stonewort</name>
    <dbReference type="NCBI Taxonomy" id="69332"/>
    <lineage>
        <taxon>Eukaryota</taxon>
        <taxon>Viridiplantae</taxon>
        <taxon>Streptophyta</taxon>
        <taxon>Charophyceae</taxon>
        <taxon>Charales</taxon>
        <taxon>Characeae</taxon>
        <taxon>Chara</taxon>
    </lineage>
</organism>
<dbReference type="EMBL" id="BFEA01000379">
    <property type="protein sequence ID" value="GBG81578.1"/>
    <property type="molecule type" value="Genomic_DNA"/>
</dbReference>
<dbReference type="Gramene" id="GBG81578">
    <property type="protein sequence ID" value="GBG81578"/>
    <property type="gene ID" value="CBR_g32570"/>
</dbReference>